<name>A0A2S2NG69_SCHGA</name>
<dbReference type="GO" id="GO:0099078">
    <property type="term" value="C:BORC complex"/>
    <property type="evidence" value="ECO:0007669"/>
    <property type="project" value="TreeGrafter"/>
</dbReference>
<dbReference type="PANTHER" id="PTHR13511:SF0">
    <property type="entry name" value="KXDL MOTIF-CONTAINING PROTEIN 1"/>
    <property type="match status" value="1"/>
</dbReference>
<dbReference type="GO" id="GO:0032418">
    <property type="term" value="P:lysosome localization"/>
    <property type="evidence" value="ECO:0007669"/>
    <property type="project" value="TreeGrafter"/>
</dbReference>
<dbReference type="Pfam" id="PF10241">
    <property type="entry name" value="KxDL"/>
    <property type="match status" value="1"/>
</dbReference>
<sequence length="149" mass="16891">MEDTTSELDETPSIECFQNYTAPEVFIQGIAGIVNQEDVESMIIAQKEMLQRFEKTNEMLTNCNALSMSHLKTTSQELKKHTQMLTELRKDLDSTFKRIATIRSKIKVQYPDFQKSILEEKQKELEQKPADSSSSGSASTASPYNSDTN</sequence>
<feature type="compositionally biased region" description="Basic and acidic residues" evidence="2">
    <location>
        <begin position="119"/>
        <end position="129"/>
    </location>
</feature>
<comment type="similarity">
    <text evidence="1">Belongs to the KXD1 family.</text>
</comment>
<evidence type="ECO:0000256" key="2">
    <source>
        <dbReference type="SAM" id="MobiDB-lite"/>
    </source>
</evidence>
<dbReference type="InterPro" id="IPR039843">
    <property type="entry name" value="KXD1-like"/>
</dbReference>
<feature type="compositionally biased region" description="Low complexity" evidence="2">
    <location>
        <begin position="130"/>
        <end position="142"/>
    </location>
</feature>
<evidence type="ECO:0000256" key="1">
    <source>
        <dbReference type="ARBA" id="ARBA00005913"/>
    </source>
</evidence>
<feature type="region of interest" description="Disordered" evidence="2">
    <location>
        <begin position="119"/>
        <end position="149"/>
    </location>
</feature>
<dbReference type="EMBL" id="GGMR01003526">
    <property type="protein sequence ID" value="MBY16145.1"/>
    <property type="molecule type" value="Transcribed_RNA"/>
</dbReference>
<reference evidence="4" key="1">
    <citation type="submission" date="2018-04" db="EMBL/GenBank/DDBJ databases">
        <title>Transcriptome of Schizaphis graminum biotype I.</title>
        <authorList>
            <person name="Scully E.D."/>
            <person name="Geib S.M."/>
            <person name="Palmer N.A."/>
            <person name="Koch K."/>
            <person name="Bradshaw J."/>
            <person name="Heng-Moss T."/>
            <person name="Sarath G."/>
        </authorList>
    </citation>
    <scope>NUCLEOTIDE SEQUENCE</scope>
</reference>
<evidence type="ECO:0000259" key="3">
    <source>
        <dbReference type="Pfam" id="PF10241"/>
    </source>
</evidence>
<feature type="domain" description="KxDL" evidence="3">
    <location>
        <begin position="31"/>
        <end position="112"/>
    </location>
</feature>
<proteinExistence type="inferred from homology"/>
<dbReference type="AlphaFoldDB" id="A0A2S2NG69"/>
<gene>
    <name evidence="4" type="ORF">g.105022</name>
</gene>
<protein>
    <submittedName>
        <fullName evidence="4">KxDL motif-containing protein</fullName>
    </submittedName>
</protein>
<dbReference type="InterPro" id="IPR019371">
    <property type="entry name" value="KxDL_dom"/>
</dbReference>
<organism evidence="4">
    <name type="scientific">Schizaphis graminum</name>
    <name type="common">Green bug aphid</name>
    <dbReference type="NCBI Taxonomy" id="13262"/>
    <lineage>
        <taxon>Eukaryota</taxon>
        <taxon>Metazoa</taxon>
        <taxon>Ecdysozoa</taxon>
        <taxon>Arthropoda</taxon>
        <taxon>Hexapoda</taxon>
        <taxon>Insecta</taxon>
        <taxon>Pterygota</taxon>
        <taxon>Neoptera</taxon>
        <taxon>Paraneoptera</taxon>
        <taxon>Hemiptera</taxon>
        <taxon>Sternorrhyncha</taxon>
        <taxon>Aphidomorpha</taxon>
        <taxon>Aphidoidea</taxon>
        <taxon>Aphididae</taxon>
        <taxon>Aphidini</taxon>
        <taxon>Schizaphis</taxon>
    </lineage>
</organism>
<accession>A0A2S2NG69</accession>
<evidence type="ECO:0000313" key="4">
    <source>
        <dbReference type="EMBL" id="MBY16145.1"/>
    </source>
</evidence>
<dbReference type="PANTHER" id="PTHR13511">
    <property type="entry name" value="KXDL MOTIF-CONTAINING PROTEIN 1"/>
    <property type="match status" value="1"/>
</dbReference>